<keyword evidence="7" id="KW-1185">Reference proteome</keyword>
<evidence type="ECO:0000313" key="7">
    <source>
        <dbReference type="Proteomes" id="UP000278746"/>
    </source>
</evidence>
<dbReference type="PANTHER" id="PTHR30580">
    <property type="entry name" value="PRIMOSOMAL PROTEIN N"/>
    <property type="match status" value="1"/>
</dbReference>
<dbReference type="GO" id="GO:0006310">
    <property type="term" value="P:DNA recombination"/>
    <property type="evidence" value="ECO:0007669"/>
    <property type="project" value="TreeGrafter"/>
</dbReference>
<dbReference type="SMART" id="SM00487">
    <property type="entry name" value="DEXDc"/>
    <property type="match status" value="1"/>
</dbReference>
<feature type="domain" description="Helicase ATP-binding" evidence="4">
    <location>
        <begin position="110"/>
        <end position="262"/>
    </location>
</feature>
<organism evidence="6 7">
    <name type="scientific">Alteribacter keqinensis</name>
    <dbReference type="NCBI Taxonomy" id="2483800"/>
    <lineage>
        <taxon>Bacteria</taxon>
        <taxon>Bacillati</taxon>
        <taxon>Bacillota</taxon>
        <taxon>Bacilli</taxon>
        <taxon>Bacillales</taxon>
        <taxon>Bacillaceae</taxon>
        <taxon>Alteribacter</taxon>
    </lineage>
</organism>
<dbReference type="AlphaFoldDB" id="A0A3M7TTH4"/>
<dbReference type="OrthoDB" id="2077914at2"/>
<protein>
    <submittedName>
        <fullName evidence="6">DEAD/DEAH box helicase</fullName>
    </submittedName>
</protein>
<keyword evidence="6" id="KW-0347">Helicase</keyword>
<feature type="domain" description="Helicase C-terminal" evidence="5">
    <location>
        <begin position="294"/>
        <end position="436"/>
    </location>
</feature>
<dbReference type="GO" id="GO:0006302">
    <property type="term" value="P:double-strand break repair"/>
    <property type="evidence" value="ECO:0007669"/>
    <property type="project" value="TreeGrafter"/>
</dbReference>
<dbReference type="PROSITE" id="PS51192">
    <property type="entry name" value="HELICASE_ATP_BIND_1"/>
    <property type="match status" value="1"/>
</dbReference>
<dbReference type="GO" id="GO:0006270">
    <property type="term" value="P:DNA replication initiation"/>
    <property type="evidence" value="ECO:0007669"/>
    <property type="project" value="TreeGrafter"/>
</dbReference>
<dbReference type="GO" id="GO:0016787">
    <property type="term" value="F:hydrolase activity"/>
    <property type="evidence" value="ECO:0007669"/>
    <property type="project" value="InterPro"/>
</dbReference>
<dbReference type="InterPro" id="IPR001650">
    <property type="entry name" value="Helicase_C-like"/>
</dbReference>
<reference evidence="6 7" key="1">
    <citation type="submission" date="2018-10" db="EMBL/GenBank/DDBJ databases">
        <title>Bacillus Keqinensis sp. nov., a moderately halophilic bacterium isolated from a saline-alkaline lake.</title>
        <authorList>
            <person name="Wang H."/>
        </authorList>
    </citation>
    <scope>NUCLEOTIDE SEQUENCE [LARGE SCALE GENOMIC DNA]</scope>
    <source>
        <strain evidence="6 7">KQ-3</strain>
    </source>
</reference>
<dbReference type="Proteomes" id="UP000278746">
    <property type="component" value="Unassembled WGS sequence"/>
</dbReference>
<dbReference type="Pfam" id="PF00271">
    <property type="entry name" value="Helicase_C"/>
    <property type="match status" value="1"/>
</dbReference>
<evidence type="ECO:0000259" key="4">
    <source>
        <dbReference type="PROSITE" id="PS51192"/>
    </source>
</evidence>
<evidence type="ECO:0000256" key="2">
    <source>
        <dbReference type="ARBA" id="ARBA00022840"/>
    </source>
</evidence>
<proteinExistence type="predicted"/>
<accession>A0A3M7TTH4</accession>
<dbReference type="Gene3D" id="3.40.50.300">
    <property type="entry name" value="P-loop containing nucleotide triphosphate hydrolases"/>
    <property type="match status" value="2"/>
</dbReference>
<evidence type="ECO:0000256" key="3">
    <source>
        <dbReference type="ARBA" id="ARBA00023125"/>
    </source>
</evidence>
<dbReference type="InterPro" id="IPR014001">
    <property type="entry name" value="Helicase_ATP-bd"/>
</dbReference>
<dbReference type="EMBL" id="RHIB01000002">
    <property type="protein sequence ID" value="RNA68052.1"/>
    <property type="molecule type" value="Genomic_DNA"/>
</dbReference>
<keyword evidence="3" id="KW-0238">DNA-binding</keyword>
<keyword evidence="6" id="KW-0378">Hydrolase</keyword>
<keyword evidence="2" id="KW-0067">ATP-binding</keyword>
<keyword evidence="1" id="KW-0547">Nucleotide-binding</keyword>
<dbReference type="Pfam" id="PF04851">
    <property type="entry name" value="ResIII"/>
    <property type="match status" value="1"/>
</dbReference>
<dbReference type="GO" id="GO:0003677">
    <property type="term" value="F:DNA binding"/>
    <property type="evidence" value="ECO:0007669"/>
    <property type="project" value="UniProtKB-KW"/>
</dbReference>
<name>A0A3M7TTH4_9BACI</name>
<dbReference type="GO" id="GO:0043138">
    <property type="term" value="F:3'-5' DNA helicase activity"/>
    <property type="evidence" value="ECO:0007669"/>
    <property type="project" value="TreeGrafter"/>
</dbReference>
<evidence type="ECO:0000313" key="6">
    <source>
        <dbReference type="EMBL" id="RNA68052.1"/>
    </source>
</evidence>
<dbReference type="InterPro" id="IPR027417">
    <property type="entry name" value="P-loop_NTPase"/>
</dbReference>
<dbReference type="PANTHER" id="PTHR30580:SF1">
    <property type="entry name" value="COMF OPERON PROTEIN 1"/>
    <property type="match status" value="1"/>
</dbReference>
<evidence type="ECO:0000256" key="1">
    <source>
        <dbReference type="ARBA" id="ARBA00022741"/>
    </source>
</evidence>
<comment type="caution">
    <text evidence="6">The sequence shown here is derived from an EMBL/GenBank/DDBJ whole genome shotgun (WGS) entry which is preliminary data.</text>
</comment>
<gene>
    <name evidence="6" type="ORF">EBO34_12660</name>
</gene>
<sequence>MDEILPCTDLNTIHEHYANGYIRYEPALTSKNHCTRCGNATLHLFASYHCFRCKQTCTYCRSCVTMGRVSSCAVYAIGSSLTAPPVQNHTLGWTGTLSPAQERAARFLTNALNSNKKECLIWAVCGAGKTEMLFEAILESLKKNYRVLIATPRSDVVRELEPRIRQAFPKTSIAALYGGSEDRYKNAHITISTTHQLLRFHHAFDFTIIDEVDAFPYDSDPKLRYAVRRAAKPDTLTAYVTATPDQTMQNIAASQKLPAIKVPRRYHGHPLPVPEYRWAAGWRKKAVKGKVPCNLEHWLETVLGERKQVFLFVPSIRILTLVLPYLQEKFPETDGVYSEDDQRAEKVLTFREGKTRLLLTTTILERGVTVKGVQVGVLGADDHVFTESALVQIAGRAGRSPDEPTGDVIFFHDGKTRAMVKAKNQILMMNRVEVIK</sequence>
<dbReference type="PROSITE" id="PS51194">
    <property type="entry name" value="HELICASE_CTER"/>
    <property type="match status" value="1"/>
</dbReference>
<dbReference type="SUPFAM" id="SSF52540">
    <property type="entry name" value="P-loop containing nucleoside triphosphate hydrolases"/>
    <property type="match status" value="1"/>
</dbReference>
<dbReference type="InterPro" id="IPR006935">
    <property type="entry name" value="Helicase/UvrB_N"/>
</dbReference>
<dbReference type="GO" id="GO:0005524">
    <property type="term" value="F:ATP binding"/>
    <property type="evidence" value="ECO:0007669"/>
    <property type="project" value="UniProtKB-KW"/>
</dbReference>
<dbReference type="SMART" id="SM00490">
    <property type="entry name" value="HELICc"/>
    <property type="match status" value="1"/>
</dbReference>
<evidence type="ECO:0000259" key="5">
    <source>
        <dbReference type="PROSITE" id="PS51194"/>
    </source>
</evidence>